<evidence type="ECO:0000313" key="4">
    <source>
        <dbReference type="EMBL" id="KAE8238984.1"/>
    </source>
</evidence>
<dbReference type="EMBL" id="LWDF02001371">
    <property type="protein sequence ID" value="KAE8238984.1"/>
    <property type="molecule type" value="Genomic_DNA"/>
</dbReference>
<dbReference type="Proteomes" id="UP000077521">
    <property type="component" value="Unassembled WGS sequence"/>
</dbReference>
<feature type="region of interest" description="Disordered" evidence="1">
    <location>
        <begin position="84"/>
        <end position="115"/>
    </location>
</feature>
<reference evidence="4" key="1">
    <citation type="submission" date="2016-04" db="EMBL/GenBank/DDBJ databases">
        <authorList>
            <person name="Nguyen H.D."/>
            <person name="Samba Siva P."/>
            <person name="Cullis J."/>
            <person name="Levesque C.A."/>
            <person name="Hambleton S."/>
        </authorList>
    </citation>
    <scope>NUCLEOTIDE SEQUENCE</scope>
    <source>
        <strain evidence="4">DAOMC 236416</strain>
    </source>
</reference>
<evidence type="ECO:0000256" key="3">
    <source>
        <dbReference type="SAM" id="SignalP"/>
    </source>
</evidence>
<feature type="transmembrane region" description="Helical" evidence="2">
    <location>
        <begin position="160"/>
        <end position="187"/>
    </location>
</feature>
<sequence length="215" mass="22822">MNAFKLAISVLLVIMSAVLGQASPDLSTSPTPPIKGGSRQLHDRAWTDAFRGLNWKHYLAGSIGGTIGTGLSFSLVMGAMLHNLPKGPSPPGTDNPPPTRRMGMLTPSNDGAARSQDNLFDVRAGKNVEDGNTGTVTLILVPSQNDHIHSLATRAMSPEAMFATTFMAGLPVGTAFGAGISGIVLLVKHNREKQQQQGQQHRRNADVKTLFSQAM</sequence>
<keyword evidence="2" id="KW-0472">Membrane</keyword>
<comment type="caution">
    <text evidence="4">The sequence shown here is derived from an EMBL/GenBank/DDBJ whole genome shotgun (WGS) entry which is preliminary data.</text>
</comment>
<gene>
    <name evidence="4" type="ORF">A4X13_0g8300</name>
</gene>
<keyword evidence="2" id="KW-1133">Transmembrane helix</keyword>
<accession>A0A177T2H8</accession>
<keyword evidence="2" id="KW-0812">Transmembrane</keyword>
<evidence type="ECO:0000256" key="2">
    <source>
        <dbReference type="SAM" id="Phobius"/>
    </source>
</evidence>
<keyword evidence="3" id="KW-0732">Signal</keyword>
<dbReference type="AlphaFoldDB" id="A0A177T2H8"/>
<proteinExistence type="predicted"/>
<organism evidence="4 5">
    <name type="scientific">Tilletia indica</name>
    <dbReference type="NCBI Taxonomy" id="43049"/>
    <lineage>
        <taxon>Eukaryota</taxon>
        <taxon>Fungi</taxon>
        <taxon>Dikarya</taxon>
        <taxon>Basidiomycota</taxon>
        <taxon>Ustilaginomycotina</taxon>
        <taxon>Exobasidiomycetes</taxon>
        <taxon>Tilletiales</taxon>
        <taxon>Tilletiaceae</taxon>
        <taxon>Tilletia</taxon>
    </lineage>
</organism>
<reference evidence="4" key="2">
    <citation type="journal article" date="2019" name="IMA Fungus">
        <title>Genome sequencing and comparison of five Tilletia species to identify candidate genes for the detection of regulated species infecting wheat.</title>
        <authorList>
            <person name="Nguyen H.D.T."/>
            <person name="Sultana T."/>
            <person name="Kesanakurti P."/>
            <person name="Hambleton S."/>
        </authorList>
    </citation>
    <scope>NUCLEOTIDE SEQUENCE</scope>
    <source>
        <strain evidence="4">DAOMC 236416</strain>
    </source>
</reference>
<protein>
    <submittedName>
        <fullName evidence="4">Uncharacterized protein</fullName>
    </submittedName>
</protein>
<feature type="chain" id="PRO_5043994167" evidence="3">
    <location>
        <begin position="21"/>
        <end position="215"/>
    </location>
</feature>
<evidence type="ECO:0000313" key="5">
    <source>
        <dbReference type="Proteomes" id="UP000077521"/>
    </source>
</evidence>
<feature type="compositionally biased region" description="Pro residues" evidence="1">
    <location>
        <begin position="87"/>
        <end position="99"/>
    </location>
</feature>
<keyword evidence="5" id="KW-1185">Reference proteome</keyword>
<feature type="region of interest" description="Disordered" evidence="1">
    <location>
        <begin position="194"/>
        <end position="215"/>
    </location>
</feature>
<evidence type="ECO:0000256" key="1">
    <source>
        <dbReference type="SAM" id="MobiDB-lite"/>
    </source>
</evidence>
<name>A0A177T2H8_9BASI</name>
<feature type="signal peptide" evidence="3">
    <location>
        <begin position="1"/>
        <end position="20"/>
    </location>
</feature>